<organism evidence="1 2">
    <name type="scientific">Coprinellus micaceus</name>
    <name type="common">Glistening ink-cap mushroom</name>
    <name type="synonym">Coprinus micaceus</name>
    <dbReference type="NCBI Taxonomy" id="71717"/>
    <lineage>
        <taxon>Eukaryota</taxon>
        <taxon>Fungi</taxon>
        <taxon>Dikarya</taxon>
        <taxon>Basidiomycota</taxon>
        <taxon>Agaricomycotina</taxon>
        <taxon>Agaricomycetes</taxon>
        <taxon>Agaricomycetidae</taxon>
        <taxon>Agaricales</taxon>
        <taxon>Agaricineae</taxon>
        <taxon>Psathyrellaceae</taxon>
        <taxon>Coprinellus</taxon>
    </lineage>
</organism>
<sequence length="474" mass="54022">MDHCLRIPELIRSICDNLDKATSLSTSIRSSLWPAAYLPGSGKNDRSVMLSLRTTLTHDHLKRYLEVYAHRIHSLSSNYQMKQKLGLSIETLQALQLATDYKLGALSPQLRWFDWGFLKNLKGHPAGTLDSFVLLFIGEQVDKLTLGDYRDDPIYLGSVMSTARRLPRLRELGFCGQVTSPIFTTQYITMFPWEFLEEAHLSHISREIVVHLASLPRLRQIWVFESVDASPPLQETVPAKPAGQNDFVSLRALDVMCWDFDMIKPLLQAVSPSNKGAISAIRDYCNPHTLREIDVEDTLSHGWQPEVELDMYPDPTEEDVDISGLAKFVNLHTLVVRWQKSIQLTPYEIVLIPTWWPNIRHLDLCQLYPSQGRIPAINHTHVLDIARGLPKLRFLGVRFDTTQIPGQHRGPIETFRLEILRAGESPIVSPSRVAGFIKRHFPYLEKLDFDYETVVVKETTILDKRWAAVAEALG</sequence>
<dbReference type="EMBL" id="QPFP01000015">
    <property type="protein sequence ID" value="TEB32514.1"/>
    <property type="molecule type" value="Genomic_DNA"/>
</dbReference>
<proteinExistence type="predicted"/>
<evidence type="ECO:0000313" key="1">
    <source>
        <dbReference type="EMBL" id="TEB32514.1"/>
    </source>
</evidence>
<comment type="caution">
    <text evidence="1">The sequence shown here is derived from an EMBL/GenBank/DDBJ whole genome shotgun (WGS) entry which is preliminary data.</text>
</comment>
<dbReference type="AlphaFoldDB" id="A0A4Y7TEX9"/>
<accession>A0A4Y7TEX9</accession>
<keyword evidence="2" id="KW-1185">Reference proteome</keyword>
<name>A0A4Y7TEX9_COPMI</name>
<gene>
    <name evidence="1" type="ORF">FA13DRAFT_1813414</name>
</gene>
<evidence type="ECO:0000313" key="2">
    <source>
        <dbReference type="Proteomes" id="UP000298030"/>
    </source>
</evidence>
<dbReference type="Proteomes" id="UP000298030">
    <property type="component" value="Unassembled WGS sequence"/>
</dbReference>
<protein>
    <recommendedName>
        <fullName evidence="3">F-box domain-containing protein</fullName>
    </recommendedName>
</protein>
<evidence type="ECO:0008006" key="3">
    <source>
        <dbReference type="Google" id="ProtNLM"/>
    </source>
</evidence>
<reference evidence="1 2" key="1">
    <citation type="journal article" date="2019" name="Nat. Ecol. Evol.">
        <title>Megaphylogeny resolves global patterns of mushroom evolution.</title>
        <authorList>
            <person name="Varga T."/>
            <person name="Krizsan K."/>
            <person name="Foldi C."/>
            <person name="Dima B."/>
            <person name="Sanchez-Garcia M."/>
            <person name="Sanchez-Ramirez S."/>
            <person name="Szollosi G.J."/>
            <person name="Szarkandi J.G."/>
            <person name="Papp V."/>
            <person name="Albert L."/>
            <person name="Andreopoulos W."/>
            <person name="Angelini C."/>
            <person name="Antonin V."/>
            <person name="Barry K.W."/>
            <person name="Bougher N.L."/>
            <person name="Buchanan P."/>
            <person name="Buyck B."/>
            <person name="Bense V."/>
            <person name="Catcheside P."/>
            <person name="Chovatia M."/>
            <person name="Cooper J."/>
            <person name="Damon W."/>
            <person name="Desjardin D."/>
            <person name="Finy P."/>
            <person name="Geml J."/>
            <person name="Haridas S."/>
            <person name="Hughes K."/>
            <person name="Justo A."/>
            <person name="Karasinski D."/>
            <person name="Kautmanova I."/>
            <person name="Kiss B."/>
            <person name="Kocsube S."/>
            <person name="Kotiranta H."/>
            <person name="LaButti K.M."/>
            <person name="Lechner B.E."/>
            <person name="Liimatainen K."/>
            <person name="Lipzen A."/>
            <person name="Lukacs Z."/>
            <person name="Mihaltcheva S."/>
            <person name="Morgado L.N."/>
            <person name="Niskanen T."/>
            <person name="Noordeloos M.E."/>
            <person name="Ohm R.A."/>
            <person name="Ortiz-Santana B."/>
            <person name="Ovrebo C."/>
            <person name="Racz N."/>
            <person name="Riley R."/>
            <person name="Savchenko A."/>
            <person name="Shiryaev A."/>
            <person name="Soop K."/>
            <person name="Spirin V."/>
            <person name="Szebenyi C."/>
            <person name="Tomsovsky M."/>
            <person name="Tulloss R.E."/>
            <person name="Uehling J."/>
            <person name="Grigoriev I.V."/>
            <person name="Vagvolgyi C."/>
            <person name="Papp T."/>
            <person name="Martin F.M."/>
            <person name="Miettinen O."/>
            <person name="Hibbett D.S."/>
            <person name="Nagy L.G."/>
        </authorList>
    </citation>
    <scope>NUCLEOTIDE SEQUENCE [LARGE SCALE GENOMIC DNA]</scope>
    <source>
        <strain evidence="1 2">FP101781</strain>
    </source>
</reference>
<dbReference type="OrthoDB" id="2955377at2759"/>